<keyword evidence="4 7" id="KW-0812">Transmembrane</keyword>
<comment type="subunit">
    <text evidence="7">Homoheptamer.</text>
</comment>
<dbReference type="GO" id="GO:0008381">
    <property type="term" value="F:mechanosensitive monoatomic ion channel activity"/>
    <property type="evidence" value="ECO:0007669"/>
    <property type="project" value="InterPro"/>
</dbReference>
<gene>
    <name evidence="11" type="primary">mscS</name>
    <name evidence="11" type="ORF">CKSOR_00159</name>
</gene>
<feature type="domain" description="Mechanosensitive ion channel MscS" evidence="8">
    <location>
        <begin position="106"/>
        <end position="173"/>
    </location>
</feature>
<dbReference type="InterPro" id="IPR049142">
    <property type="entry name" value="MS_channel_1st"/>
</dbReference>
<dbReference type="InterPro" id="IPR010920">
    <property type="entry name" value="LSM_dom_sf"/>
</dbReference>
<dbReference type="RefSeq" id="WP_108673712.1">
    <property type="nucleotide sequence ID" value="NZ_CP025628.1"/>
</dbReference>
<dbReference type="GO" id="GO:0005886">
    <property type="term" value="C:plasma membrane"/>
    <property type="evidence" value="ECO:0007669"/>
    <property type="project" value="UniProtKB-SubCell"/>
</dbReference>
<name>A0A3S7J9E9_9PROT</name>
<keyword evidence="6 7" id="KW-0472">Membrane</keyword>
<evidence type="ECO:0000256" key="4">
    <source>
        <dbReference type="ARBA" id="ARBA00022692"/>
    </source>
</evidence>
<feature type="transmembrane region" description="Helical" evidence="7">
    <location>
        <begin position="64"/>
        <end position="83"/>
    </location>
</feature>
<dbReference type="InterPro" id="IPR006685">
    <property type="entry name" value="MscS_channel_2nd"/>
</dbReference>
<dbReference type="Pfam" id="PF00924">
    <property type="entry name" value="MS_channel_2nd"/>
    <property type="match status" value="1"/>
</dbReference>
<keyword evidence="5 7" id="KW-1133">Transmembrane helix</keyword>
<evidence type="ECO:0000259" key="10">
    <source>
        <dbReference type="Pfam" id="PF21088"/>
    </source>
</evidence>
<dbReference type="InterPro" id="IPR023408">
    <property type="entry name" value="MscS_beta-dom_sf"/>
</dbReference>
<evidence type="ECO:0000256" key="2">
    <source>
        <dbReference type="ARBA" id="ARBA00008017"/>
    </source>
</evidence>
<comment type="caution">
    <text evidence="7">Lacks conserved residue(s) required for the propagation of feature annotation.</text>
</comment>
<dbReference type="InterPro" id="IPR011014">
    <property type="entry name" value="MscS_channel_TM-2"/>
</dbReference>
<evidence type="ECO:0000256" key="7">
    <source>
        <dbReference type="RuleBase" id="RU369025"/>
    </source>
</evidence>
<dbReference type="AlphaFoldDB" id="A0A3S7J9E9"/>
<evidence type="ECO:0000313" key="11">
    <source>
        <dbReference type="EMBL" id="AWD32291.1"/>
    </source>
</evidence>
<evidence type="ECO:0000256" key="5">
    <source>
        <dbReference type="ARBA" id="ARBA00022989"/>
    </source>
</evidence>
<evidence type="ECO:0000256" key="6">
    <source>
        <dbReference type="ARBA" id="ARBA00023136"/>
    </source>
</evidence>
<protein>
    <recommendedName>
        <fullName evidence="7">Small-conductance mechanosensitive channel</fullName>
    </recommendedName>
</protein>
<dbReference type="OrthoDB" id="9809206at2"/>
<dbReference type="EMBL" id="CP025628">
    <property type="protein sequence ID" value="AWD32291.1"/>
    <property type="molecule type" value="Genomic_DNA"/>
</dbReference>
<accession>A0A3S7J9E9</accession>
<feature type="domain" description="Mechanosensitive ion channel MscS C-terminal" evidence="9">
    <location>
        <begin position="180"/>
        <end position="255"/>
    </location>
</feature>
<dbReference type="Gene3D" id="3.30.70.100">
    <property type="match status" value="1"/>
</dbReference>
<dbReference type="Gene3D" id="1.10.287.1260">
    <property type="match status" value="1"/>
</dbReference>
<dbReference type="Proteomes" id="UP000266796">
    <property type="component" value="Chromosome"/>
</dbReference>
<dbReference type="PANTHER" id="PTHR30221:SF8">
    <property type="entry name" value="SMALL-CONDUCTANCE MECHANOSENSITIVE CHANNEL"/>
    <property type="match status" value="1"/>
</dbReference>
<keyword evidence="7" id="KW-0407">Ion channel</keyword>
<keyword evidence="7" id="KW-0997">Cell inner membrane</keyword>
<comment type="similarity">
    <text evidence="2 7">Belongs to the MscS (TC 1.A.23) family.</text>
</comment>
<keyword evidence="3" id="KW-1003">Cell membrane</keyword>
<dbReference type="InterPro" id="IPR011066">
    <property type="entry name" value="MscS_channel_C_sf"/>
</dbReference>
<evidence type="ECO:0000313" key="12">
    <source>
        <dbReference type="Proteomes" id="UP000266796"/>
    </source>
</evidence>
<comment type="function">
    <text evidence="7">Mechanosensitive channel that participates in the regulation of osmotic pressure changes within the cell, opening in response to stretch forces in the membrane lipid bilayer, without the need for other proteins. Contributes to normal resistance to hypoosmotic shock. Forms an ion channel of 1.0 nanosiemens conductance with a slight preference for anions.</text>
</comment>
<reference evidence="11 12" key="1">
    <citation type="journal article" date="2018" name="Parasitology">
        <title>The reduced genome of Candidatus Kinetoplastibacterium sorsogonicusi, the endosymbiont of Kentomonas sorsogonicus (Trypanosomatidae): loss of the haem-synthesis pathway.</title>
        <authorList>
            <person name="Silva F.M."/>
            <person name="Kostygov A.Y."/>
            <person name="Spodareva V.V."/>
            <person name="Butenko A."/>
            <person name="Tossou R."/>
            <person name="Lukes J."/>
            <person name="Yurchenko V."/>
            <person name="Alves J.M.P."/>
        </authorList>
    </citation>
    <scope>NUCLEOTIDE SEQUENCE [LARGE SCALE GENOMIC DNA]</scope>
    <source>
        <strain evidence="11 12">MF-08</strain>
    </source>
</reference>
<dbReference type="InterPro" id="IPR049278">
    <property type="entry name" value="MS_channel_C"/>
</dbReference>
<evidence type="ECO:0000256" key="3">
    <source>
        <dbReference type="ARBA" id="ARBA00022475"/>
    </source>
</evidence>
<dbReference type="Gene3D" id="2.30.30.60">
    <property type="match status" value="1"/>
</dbReference>
<sequence>MEYIIYCFNFFTPFLIENSLNIITSFFIFVLGWNFSNFAGNFIQQALQISPKIDSTILPILKTLIIWTIRTCILITILSRFGIQTTSIITMLGAAGLAIGLALQGTLQNIAAGIMLLILRPIRTNEYISINNIEDCLVKEIGLFLTTLSYPNGIIIIMPNSTIWGAVIKNFSRTDERRIDIYIPVNYDDSLDKIIEHLTQLIKSNDMVLNKHQSSVNIADYKENYILINVRAWTKSINYSKLKYQLNYQIWEIIKNLNVRESINKTFLINKL</sequence>
<evidence type="ECO:0000259" key="8">
    <source>
        <dbReference type="Pfam" id="PF00924"/>
    </source>
</evidence>
<feature type="domain" description="Mechanosensitive ion channel transmembrane helices 2/3" evidence="10">
    <location>
        <begin position="71"/>
        <end position="104"/>
    </location>
</feature>
<evidence type="ECO:0000259" key="9">
    <source>
        <dbReference type="Pfam" id="PF21082"/>
    </source>
</evidence>
<dbReference type="Pfam" id="PF21088">
    <property type="entry name" value="MS_channel_1st"/>
    <property type="match status" value="1"/>
</dbReference>
<dbReference type="InterPro" id="IPR045275">
    <property type="entry name" value="MscS_archaea/bacteria_type"/>
</dbReference>
<feature type="transmembrane region" description="Helical" evidence="7">
    <location>
        <begin position="89"/>
        <end position="119"/>
    </location>
</feature>
<dbReference type="Pfam" id="PF21082">
    <property type="entry name" value="MS_channel_3rd"/>
    <property type="match status" value="1"/>
</dbReference>
<evidence type="ECO:0000256" key="1">
    <source>
        <dbReference type="ARBA" id="ARBA00004651"/>
    </source>
</evidence>
<dbReference type="SUPFAM" id="SSF82689">
    <property type="entry name" value="Mechanosensitive channel protein MscS (YggB), C-terminal domain"/>
    <property type="match status" value="1"/>
</dbReference>
<proteinExistence type="inferred from homology"/>
<keyword evidence="7" id="KW-0813">Transport</keyword>
<organism evidence="11 12">
    <name type="scientific">Candidatus Kinetoplastidibacterium kentomonadis</name>
    <dbReference type="NCBI Taxonomy" id="1576550"/>
    <lineage>
        <taxon>Bacteria</taxon>
        <taxon>Pseudomonadati</taxon>
        <taxon>Pseudomonadota</taxon>
        <taxon>Betaproteobacteria</taxon>
        <taxon>Candidatus Kinetoplastidibacterium</taxon>
    </lineage>
</organism>
<dbReference type="KEGG" id="kso:CKSOR_00159"/>
<dbReference type="SUPFAM" id="SSF50182">
    <property type="entry name" value="Sm-like ribonucleoproteins"/>
    <property type="match status" value="1"/>
</dbReference>
<keyword evidence="7" id="KW-0406">Ion transport</keyword>
<dbReference type="PANTHER" id="PTHR30221">
    <property type="entry name" value="SMALL-CONDUCTANCE MECHANOSENSITIVE CHANNEL"/>
    <property type="match status" value="1"/>
</dbReference>
<dbReference type="SUPFAM" id="SSF82861">
    <property type="entry name" value="Mechanosensitive channel protein MscS (YggB), transmembrane region"/>
    <property type="match status" value="1"/>
</dbReference>
<comment type="subcellular location">
    <subcellularLocation>
        <location evidence="7">Cell inner membrane</location>
        <topology evidence="7">Multi-pass membrane protein</topology>
    </subcellularLocation>
    <subcellularLocation>
        <location evidence="1">Cell membrane</location>
        <topology evidence="1">Multi-pass membrane protein</topology>
    </subcellularLocation>
</comment>
<keyword evidence="12" id="KW-1185">Reference proteome</keyword>